<dbReference type="RefSeq" id="WP_189124331.1">
    <property type="nucleotide sequence ID" value="NZ_BMNH01000006.1"/>
</dbReference>
<reference evidence="1" key="1">
    <citation type="journal article" date="2014" name="Int. J. Syst. Evol. Microbiol.">
        <title>Complete genome sequence of Corynebacterium casei LMG S-19264T (=DSM 44701T), isolated from a smear-ripened cheese.</title>
        <authorList>
            <consortium name="US DOE Joint Genome Institute (JGI-PGF)"/>
            <person name="Walter F."/>
            <person name="Albersmeier A."/>
            <person name="Kalinowski J."/>
            <person name="Ruckert C."/>
        </authorList>
    </citation>
    <scope>NUCLEOTIDE SEQUENCE</scope>
    <source>
        <strain evidence="1">CGMCC 4.7368</strain>
    </source>
</reference>
<name>A0A918DIK6_9ACTN</name>
<evidence type="ECO:0000313" key="2">
    <source>
        <dbReference type="Proteomes" id="UP000646523"/>
    </source>
</evidence>
<dbReference type="AlphaFoldDB" id="A0A918DIK6"/>
<accession>A0A918DIK6</accession>
<evidence type="ECO:0000313" key="1">
    <source>
        <dbReference type="EMBL" id="GGO68125.1"/>
    </source>
</evidence>
<reference evidence="1" key="2">
    <citation type="submission" date="2020-09" db="EMBL/GenBank/DDBJ databases">
        <authorList>
            <person name="Sun Q."/>
            <person name="Zhou Y."/>
        </authorList>
    </citation>
    <scope>NUCLEOTIDE SEQUENCE</scope>
    <source>
        <strain evidence="1">CGMCC 4.7368</strain>
    </source>
</reference>
<keyword evidence="2" id="KW-1185">Reference proteome</keyword>
<comment type="caution">
    <text evidence="1">The sequence shown here is derived from an EMBL/GenBank/DDBJ whole genome shotgun (WGS) entry which is preliminary data.</text>
</comment>
<dbReference type="Proteomes" id="UP000646523">
    <property type="component" value="Unassembled WGS sequence"/>
</dbReference>
<organism evidence="1 2">
    <name type="scientific">Nonomuraea cavernae</name>
    <dbReference type="NCBI Taxonomy" id="2045107"/>
    <lineage>
        <taxon>Bacteria</taxon>
        <taxon>Bacillati</taxon>
        <taxon>Actinomycetota</taxon>
        <taxon>Actinomycetes</taxon>
        <taxon>Streptosporangiales</taxon>
        <taxon>Streptosporangiaceae</taxon>
        <taxon>Nonomuraea</taxon>
    </lineage>
</organism>
<sequence>MIRIEDFPELENMLAEWIDAGYIFDFKWPVDDEDKWLSAADYWRPENHYGVRKMAGIGDEPTHIDEAVDGVRRDNHGVAIDAFLEYWKSTPRRNANEIYQTYVRFYESTRWVGGALVAYKLYALESLKALKEALDENESRASWFPWVGPSDDEIYIAAGNLAREFDYKIMQRGEKLQDDLGQELGEVLSKKGILQQIAKPDTEGLGFGD</sequence>
<protein>
    <submittedName>
        <fullName evidence="1">Uncharacterized protein</fullName>
    </submittedName>
</protein>
<gene>
    <name evidence="1" type="ORF">GCM10012289_26160</name>
</gene>
<dbReference type="EMBL" id="BMNH01000006">
    <property type="protein sequence ID" value="GGO68125.1"/>
    <property type="molecule type" value="Genomic_DNA"/>
</dbReference>
<proteinExistence type="predicted"/>